<evidence type="ECO:0000259" key="2">
    <source>
        <dbReference type="Pfam" id="PF16539"/>
    </source>
</evidence>
<dbReference type="Gene3D" id="3.30.1660.40">
    <property type="entry name" value="FlgT, N-terminal domain"/>
    <property type="match status" value="1"/>
</dbReference>
<dbReference type="Gene3D" id="3.40.50.10610">
    <property type="entry name" value="ABC-type transport auxiliary lipoprotein component"/>
    <property type="match status" value="1"/>
</dbReference>
<feature type="domain" description="Flagellar assembly protein T N-terminal" evidence="3">
    <location>
        <begin position="19"/>
        <end position="106"/>
    </location>
</feature>
<dbReference type="Pfam" id="PF16538">
    <property type="entry name" value="FlgT_C"/>
    <property type="match status" value="1"/>
</dbReference>
<feature type="domain" description="Flagellar assembly protein T C-terminal" evidence="1">
    <location>
        <begin position="304"/>
        <end position="377"/>
    </location>
</feature>
<dbReference type="AlphaFoldDB" id="A0A1H6K7W0"/>
<dbReference type="Proteomes" id="UP000199371">
    <property type="component" value="Unassembled WGS sequence"/>
</dbReference>
<dbReference type="InterPro" id="IPR038180">
    <property type="entry name" value="FlgT_N_sf"/>
</dbReference>
<evidence type="ECO:0000313" key="4">
    <source>
        <dbReference type="EMBL" id="SEH68535.1"/>
    </source>
</evidence>
<keyword evidence="4" id="KW-0282">Flagellum</keyword>
<dbReference type="Gene3D" id="2.40.10.410">
    <property type="entry name" value="FlgT, C-terminal domain"/>
    <property type="match status" value="1"/>
</dbReference>
<dbReference type="InterPro" id="IPR032370">
    <property type="entry name" value="FlgT_N"/>
</dbReference>
<organism evidence="4 5">
    <name type="scientific">Rheinheimera pacifica</name>
    <dbReference type="NCBI Taxonomy" id="173990"/>
    <lineage>
        <taxon>Bacteria</taxon>
        <taxon>Pseudomonadati</taxon>
        <taxon>Pseudomonadota</taxon>
        <taxon>Gammaproteobacteria</taxon>
        <taxon>Chromatiales</taxon>
        <taxon>Chromatiaceae</taxon>
        <taxon>Rheinheimera</taxon>
    </lineage>
</organism>
<evidence type="ECO:0000259" key="3">
    <source>
        <dbReference type="Pfam" id="PF16548"/>
    </source>
</evidence>
<dbReference type="STRING" id="173990.SAMN05660691_00898"/>
<protein>
    <submittedName>
        <fullName evidence="4">Flagellar assembly protein T, N-terminal domain</fullName>
    </submittedName>
</protein>
<dbReference type="Pfam" id="PF16539">
    <property type="entry name" value="FlgT_M"/>
    <property type="match status" value="1"/>
</dbReference>
<accession>A0A1H6K7W0</accession>
<feature type="domain" description="Flagellar assembly protein T middle" evidence="2">
    <location>
        <begin position="111"/>
        <end position="259"/>
    </location>
</feature>
<dbReference type="InterPro" id="IPR038165">
    <property type="entry name" value="FlgT_C_sf"/>
</dbReference>
<dbReference type="Pfam" id="PF16548">
    <property type="entry name" value="FlgT_N"/>
    <property type="match status" value="1"/>
</dbReference>
<keyword evidence="4" id="KW-0969">Cilium</keyword>
<keyword evidence="4" id="KW-0966">Cell projection</keyword>
<evidence type="ECO:0000259" key="1">
    <source>
        <dbReference type="Pfam" id="PF16538"/>
    </source>
</evidence>
<name>A0A1H6K7W0_9GAMM</name>
<dbReference type="InterPro" id="IPR032386">
    <property type="entry name" value="FlgT_M"/>
</dbReference>
<dbReference type="RefSeq" id="WP_177172156.1">
    <property type="nucleotide sequence ID" value="NZ_FNXF01000002.1"/>
</dbReference>
<evidence type="ECO:0000313" key="5">
    <source>
        <dbReference type="Proteomes" id="UP000199371"/>
    </source>
</evidence>
<gene>
    <name evidence="4" type="ORF">SAMN05660691_00898</name>
</gene>
<dbReference type="InterPro" id="IPR032388">
    <property type="entry name" value="FlgT_C"/>
</dbReference>
<reference evidence="5" key="1">
    <citation type="submission" date="2016-10" db="EMBL/GenBank/DDBJ databases">
        <authorList>
            <person name="Varghese N."/>
            <person name="Submissions S."/>
        </authorList>
    </citation>
    <scope>NUCLEOTIDE SEQUENCE [LARGE SCALE GENOMIC DNA]</scope>
    <source>
        <strain evidence="5">DSM 17616</strain>
    </source>
</reference>
<keyword evidence="5" id="KW-1185">Reference proteome</keyword>
<dbReference type="EMBL" id="FNXF01000002">
    <property type="protein sequence ID" value="SEH68535.1"/>
    <property type="molecule type" value="Genomic_DNA"/>
</dbReference>
<sequence length="389" mass="43531">MRIFWLLLAVLLTFNIQAEWYSGSGTAVIFDDNRQLARRQAAKQALREVLLQADVSLAALELFRQQDLAEELFTLHSSVPVSQIIIQEEHERDGQLSITLKADVWPQVNLCDDRSIAKALVLTPFSLSAGATQVALGNNELNKEITSRFHTAIQRSPADFLVKAISSEPLFAPEQFQHSTAQHQLRYMAESAQAQFIVAGRLRNLAFGRQAAGLLKKERWVRQFALEVSVLDGASGRLIQTKQYQTRVQWPFAITTEVNPASDQLWRADFGLEVQRLVYEAVDDIANALSCVRVKAQVIRVAGSNITISVGARQGIKPGDTFSLLHSDSFTDSWGNSYAVTAENDSQLEVVRVYPDHAETRAVKSHYLAPVQVRDQVQLDSVRERQYAN</sequence>
<proteinExistence type="predicted"/>